<dbReference type="Proteomes" id="UP000800097">
    <property type="component" value="Unassembled WGS sequence"/>
</dbReference>
<evidence type="ECO:0000313" key="1">
    <source>
        <dbReference type="EMBL" id="KAF2274931.1"/>
    </source>
</evidence>
<evidence type="ECO:0000313" key="2">
    <source>
        <dbReference type="Proteomes" id="UP000800097"/>
    </source>
</evidence>
<gene>
    <name evidence="1" type="ORF">EI97DRAFT_443789</name>
</gene>
<organism evidence="1 2">
    <name type="scientific">Westerdykella ornata</name>
    <dbReference type="NCBI Taxonomy" id="318751"/>
    <lineage>
        <taxon>Eukaryota</taxon>
        <taxon>Fungi</taxon>
        <taxon>Dikarya</taxon>
        <taxon>Ascomycota</taxon>
        <taxon>Pezizomycotina</taxon>
        <taxon>Dothideomycetes</taxon>
        <taxon>Pleosporomycetidae</taxon>
        <taxon>Pleosporales</taxon>
        <taxon>Sporormiaceae</taxon>
        <taxon>Westerdykella</taxon>
    </lineage>
</organism>
<dbReference type="AlphaFoldDB" id="A0A6A6JED8"/>
<keyword evidence="2" id="KW-1185">Reference proteome</keyword>
<reference evidence="1" key="1">
    <citation type="journal article" date="2020" name="Stud. Mycol.">
        <title>101 Dothideomycetes genomes: a test case for predicting lifestyles and emergence of pathogens.</title>
        <authorList>
            <person name="Haridas S."/>
            <person name="Albert R."/>
            <person name="Binder M."/>
            <person name="Bloem J."/>
            <person name="Labutti K."/>
            <person name="Salamov A."/>
            <person name="Andreopoulos B."/>
            <person name="Baker S."/>
            <person name="Barry K."/>
            <person name="Bills G."/>
            <person name="Bluhm B."/>
            <person name="Cannon C."/>
            <person name="Castanera R."/>
            <person name="Culley D."/>
            <person name="Daum C."/>
            <person name="Ezra D."/>
            <person name="Gonzalez J."/>
            <person name="Henrissat B."/>
            <person name="Kuo A."/>
            <person name="Liang C."/>
            <person name="Lipzen A."/>
            <person name="Lutzoni F."/>
            <person name="Magnuson J."/>
            <person name="Mondo S."/>
            <person name="Nolan M."/>
            <person name="Ohm R."/>
            <person name="Pangilinan J."/>
            <person name="Park H.-J."/>
            <person name="Ramirez L."/>
            <person name="Alfaro M."/>
            <person name="Sun H."/>
            <person name="Tritt A."/>
            <person name="Yoshinaga Y."/>
            <person name="Zwiers L.-H."/>
            <person name="Turgeon B."/>
            <person name="Goodwin S."/>
            <person name="Spatafora J."/>
            <person name="Crous P."/>
            <person name="Grigoriev I."/>
        </authorList>
    </citation>
    <scope>NUCLEOTIDE SEQUENCE</scope>
    <source>
        <strain evidence="1">CBS 379.55</strain>
    </source>
</reference>
<sequence length="121" mass="13296">MEEKQRRICSWTALISQTDATTDCASGKKQSFPVLKMNNKVMSGEKSRLRIAGPGRGKPPTTRVLVSGDVLSMQSAQPAVGPTERRPDGNNGLLAEFQEQFLLRLRVKKAQAVPKDGCELR</sequence>
<dbReference type="EMBL" id="ML986500">
    <property type="protein sequence ID" value="KAF2274931.1"/>
    <property type="molecule type" value="Genomic_DNA"/>
</dbReference>
<protein>
    <submittedName>
        <fullName evidence="1">Uncharacterized protein</fullName>
    </submittedName>
</protein>
<accession>A0A6A6JED8</accession>
<dbReference type="GeneID" id="54553031"/>
<proteinExistence type="predicted"/>
<name>A0A6A6JED8_WESOR</name>
<dbReference type="RefSeq" id="XP_033652470.1">
    <property type="nucleotide sequence ID" value="XM_033799856.1"/>
</dbReference>